<dbReference type="InterPro" id="IPR006674">
    <property type="entry name" value="HD_domain"/>
</dbReference>
<evidence type="ECO:0000313" key="13">
    <source>
        <dbReference type="Proteomes" id="UP000214880"/>
    </source>
</evidence>
<dbReference type="RefSeq" id="WP_092070511.1">
    <property type="nucleotide sequence ID" value="NZ_FNHB01000002.1"/>
</dbReference>
<evidence type="ECO:0000259" key="10">
    <source>
        <dbReference type="Pfam" id="PF01966"/>
    </source>
</evidence>
<name>A0A1G9QKL6_9FIRM</name>
<keyword evidence="13" id="KW-1185">Reference proteome</keyword>
<keyword evidence="7" id="KW-0460">Magnesium</keyword>
<evidence type="ECO:0000313" key="12">
    <source>
        <dbReference type="EMBL" id="SDM11574.1"/>
    </source>
</evidence>
<dbReference type="InterPro" id="IPR032828">
    <property type="entry name" value="PolyA_RNA-bd"/>
</dbReference>
<feature type="domain" description="tRNA nucleotidyltransferase/poly(A) polymerase RNA and SrmB- binding" evidence="11">
    <location>
        <begin position="182"/>
        <end position="236"/>
    </location>
</feature>
<evidence type="ECO:0000259" key="11">
    <source>
        <dbReference type="Pfam" id="PF12627"/>
    </source>
</evidence>
<dbReference type="CDD" id="cd05398">
    <property type="entry name" value="NT_ClassII-CCAase"/>
    <property type="match status" value="1"/>
</dbReference>
<accession>A0A1G9QKL6</accession>
<keyword evidence="4" id="KW-0548">Nucleotidyltransferase</keyword>
<dbReference type="SUPFAM" id="SSF81891">
    <property type="entry name" value="Poly A polymerase C-terminal region-like"/>
    <property type="match status" value="1"/>
</dbReference>
<dbReference type="InterPro" id="IPR006675">
    <property type="entry name" value="HDIG_dom"/>
</dbReference>
<feature type="domain" description="HD" evidence="10">
    <location>
        <begin position="287"/>
        <end position="365"/>
    </location>
</feature>
<dbReference type="PANTHER" id="PTHR46173:SF1">
    <property type="entry name" value="CCA TRNA NUCLEOTIDYLTRANSFERASE 1, MITOCHONDRIAL"/>
    <property type="match status" value="1"/>
</dbReference>
<proteinExistence type="inferred from homology"/>
<reference evidence="12 13" key="1">
    <citation type="submission" date="2016-10" db="EMBL/GenBank/DDBJ databases">
        <authorList>
            <person name="de Groot N.N."/>
        </authorList>
    </citation>
    <scope>NUCLEOTIDE SEQUENCE [LARGE SCALE GENOMIC DNA]</scope>
    <source>
        <strain evidence="12 13">DSM 1736</strain>
    </source>
</reference>
<dbReference type="InterPro" id="IPR043519">
    <property type="entry name" value="NT_sf"/>
</dbReference>
<dbReference type="Gene3D" id="1.10.3090.10">
    <property type="entry name" value="cca-adding enzyme, domain 2"/>
    <property type="match status" value="1"/>
</dbReference>
<dbReference type="Pfam" id="PF12627">
    <property type="entry name" value="PolyA_pol_RNAbd"/>
    <property type="match status" value="1"/>
</dbReference>
<dbReference type="GO" id="GO:0000049">
    <property type="term" value="F:tRNA binding"/>
    <property type="evidence" value="ECO:0007669"/>
    <property type="project" value="TreeGrafter"/>
</dbReference>
<dbReference type="InterPro" id="IPR002646">
    <property type="entry name" value="PolA_pol_head_dom"/>
</dbReference>
<dbReference type="PANTHER" id="PTHR46173">
    <property type="entry name" value="CCA TRNA NUCLEOTIDYLTRANSFERASE 1, MITOCHONDRIAL"/>
    <property type="match status" value="1"/>
</dbReference>
<evidence type="ECO:0000259" key="9">
    <source>
        <dbReference type="Pfam" id="PF01743"/>
    </source>
</evidence>
<evidence type="ECO:0000256" key="4">
    <source>
        <dbReference type="ARBA" id="ARBA00022695"/>
    </source>
</evidence>
<dbReference type="GO" id="GO:0046872">
    <property type="term" value="F:metal ion binding"/>
    <property type="evidence" value="ECO:0007669"/>
    <property type="project" value="UniProtKB-KW"/>
</dbReference>
<keyword evidence="2 8" id="KW-0808">Transferase</keyword>
<evidence type="ECO:0000256" key="8">
    <source>
        <dbReference type="RuleBase" id="RU003953"/>
    </source>
</evidence>
<dbReference type="Pfam" id="PF01743">
    <property type="entry name" value="PolyA_pol"/>
    <property type="match status" value="1"/>
</dbReference>
<sequence>MNLGWLIDKGVRDIKQARMILRAFSASGFQAYIVGGAVRDLLLGITPTDVDICTSAKPEEIMAVAARHGWNTEAVGAAFGSIMVIVNGQPYDVTTFRREEYGLDSHRPSKVEWGVRLEDDLSRRDFTINTLCIDGNGDIIDLFGGLQDLRHSIIRAVGDPCVRFAEDALRMFRAARFAAQLGFALDRSIYPAVAAHLQRVRGLSVERVRNEIERTLLAKYAGRGLTFMLTSGLLNQECRQRQAQRDSYTPILPELCHLYRLPQNSRYHHLDGWRHTVSAVEHIPANLTLRWAALLHDIGKGCPGIRGCNEAGQPTDYGHDKAGAAMAGVILKRLKVDREVAGRVVWLVANHMHGPQENLKSVVKWLRKRAKEFYSPEQLAQAIRQLFELYRADGLATRHKLNRRFTEMEQAVTDCLAALPFYPVQLAISGGDIASSLGAGPQVGELQKKFLERIQAGHLENTKEALLAALAIYCNRRQKIASRLE</sequence>
<dbReference type="STRING" id="146817.SAMN04488502_102212"/>
<evidence type="ECO:0000256" key="1">
    <source>
        <dbReference type="ARBA" id="ARBA00001946"/>
    </source>
</evidence>
<dbReference type="GO" id="GO:0008033">
    <property type="term" value="P:tRNA processing"/>
    <property type="evidence" value="ECO:0007669"/>
    <property type="project" value="UniProtKB-KW"/>
</dbReference>
<comment type="similarity">
    <text evidence="8">Belongs to the tRNA nucleotidyltransferase/poly(A) polymerase family.</text>
</comment>
<gene>
    <name evidence="12" type="ORF">SAMN04488502_102212</name>
</gene>
<evidence type="ECO:0000256" key="5">
    <source>
        <dbReference type="ARBA" id="ARBA00022723"/>
    </source>
</evidence>
<evidence type="ECO:0000256" key="3">
    <source>
        <dbReference type="ARBA" id="ARBA00022694"/>
    </source>
</evidence>
<dbReference type="GO" id="GO:0016779">
    <property type="term" value="F:nucleotidyltransferase activity"/>
    <property type="evidence" value="ECO:0007669"/>
    <property type="project" value="UniProtKB-KW"/>
</dbReference>
<evidence type="ECO:0000256" key="2">
    <source>
        <dbReference type="ARBA" id="ARBA00022679"/>
    </source>
</evidence>
<dbReference type="OrthoDB" id="9805698at2"/>
<dbReference type="Gene3D" id="3.30.460.10">
    <property type="entry name" value="Beta Polymerase, domain 2"/>
    <property type="match status" value="1"/>
</dbReference>
<evidence type="ECO:0000256" key="7">
    <source>
        <dbReference type="ARBA" id="ARBA00022842"/>
    </source>
</evidence>
<protein>
    <submittedName>
        <fullName evidence="12">HDIG domain-containing protein</fullName>
    </submittedName>
</protein>
<dbReference type="NCBIfam" id="TIGR00277">
    <property type="entry name" value="HDIG"/>
    <property type="match status" value="1"/>
</dbReference>
<feature type="domain" description="Poly A polymerase head" evidence="9">
    <location>
        <begin position="31"/>
        <end position="155"/>
    </location>
</feature>
<comment type="cofactor">
    <cofactor evidence="1">
        <name>Mg(2+)</name>
        <dbReference type="ChEBI" id="CHEBI:18420"/>
    </cofactor>
</comment>
<dbReference type="InterPro" id="IPR050264">
    <property type="entry name" value="Bact_CCA-adding_enz_type3_sf"/>
</dbReference>
<dbReference type="AlphaFoldDB" id="A0A1G9QKL6"/>
<dbReference type="Proteomes" id="UP000214880">
    <property type="component" value="Unassembled WGS sequence"/>
</dbReference>
<keyword evidence="8" id="KW-0694">RNA-binding</keyword>
<evidence type="ECO:0000256" key="6">
    <source>
        <dbReference type="ARBA" id="ARBA00022741"/>
    </source>
</evidence>
<keyword evidence="3" id="KW-0819">tRNA processing</keyword>
<dbReference type="SUPFAM" id="SSF81301">
    <property type="entry name" value="Nucleotidyltransferase"/>
    <property type="match status" value="1"/>
</dbReference>
<dbReference type="EMBL" id="FNHB01000002">
    <property type="protein sequence ID" value="SDM11574.1"/>
    <property type="molecule type" value="Genomic_DNA"/>
</dbReference>
<organism evidence="12 13">
    <name type="scientific">Dendrosporobacter quercicolus</name>
    <dbReference type="NCBI Taxonomy" id="146817"/>
    <lineage>
        <taxon>Bacteria</taxon>
        <taxon>Bacillati</taxon>
        <taxon>Bacillota</taxon>
        <taxon>Negativicutes</taxon>
        <taxon>Selenomonadales</taxon>
        <taxon>Sporomusaceae</taxon>
        <taxon>Dendrosporobacter</taxon>
    </lineage>
</organism>
<keyword evidence="6" id="KW-0547">Nucleotide-binding</keyword>
<dbReference type="GO" id="GO:0000166">
    <property type="term" value="F:nucleotide binding"/>
    <property type="evidence" value="ECO:0007669"/>
    <property type="project" value="UniProtKB-KW"/>
</dbReference>
<dbReference type="Gene3D" id="1.10.246.80">
    <property type="match status" value="1"/>
</dbReference>
<dbReference type="Pfam" id="PF01966">
    <property type="entry name" value="HD"/>
    <property type="match status" value="1"/>
</dbReference>
<keyword evidence="5" id="KW-0479">Metal-binding</keyword>